<dbReference type="AlphaFoldDB" id="A0A1M3TPE0"/>
<protein>
    <submittedName>
        <fullName evidence="1">Uncharacterized protein</fullName>
    </submittedName>
</protein>
<dbReference type="VEuPathDB" id="FungiDB:ASPFODRAFT_31705"/>
<proteinExistence type="predicted"/>
<accession>A0A1M3TPE0</accession>
<name>A0A1M3TPE0_ASPLC</name>
<dbReference type="Proteomes" id="UP000184063">
    <property type="component" value="Unassembled WGS sequence"/>
</dbReference>
<sequence length="145" mass="16308">MDYLDWMHKQLYVFLFKKGVHAPAPASPLALQPSQPPLVSTPFPLFFWPFSAKRPESFDFSAPVIHQGTTTLSNKPVYSYVQFSLRGVSLDNFMIVIRKDSLGGYWLSATTNARHWSRIEHAISQTTLTIIGASLVHVTGETKAR</sequence>
<reference evidence="2" key="1">
    <citation type="journal article" date="2017" name="Genome Biol.">
        <title>Comparative genomics reveals high biological diversity and specific adaptations in the industrially and medically important fungal genus Aspergillus.</title>
        <authorList>
            <person name="de Vries R.P."/>
            <person name="Riley R."/>
            <person name="Wiebenga A."/>
            <person name="Aguilar-Osorio G."/>
            <person name="Amillis S."/>
            <person name="Uchima C.A."/>
            <person name="Anderluh G."/>
            <person name="Asadollahi M."/>
            <person name="Askin M."/>
            <person name="Barry K."/>
            <person name="Battaglia E."/>
            <person name="Bayram O."/>
            <person name="Benocci T."/>
            <person name="Braus-Stromeyer S.A."/>
            <person name="Caldana C."/>
            <person name="Canovas D."/>
            <person name="Cerqueira G.C."/>
            <person name="Chen F."/>
            <person name="Chen W."/>
            <person name="Choi C."/>
            <person name="Clum A."/>
            <person name="Dos Santos R.A."/>
            <person name="Damasio A.R."/>
            <person name="Diallinas G."/>
            <person name="Emri T."/>
            <person name="Fekete E."/>
            <person name="Flipphi M."/>
            <person name="Freyberg S."/>
            <person name="Gallo A."/>
            <person name="Gournas C."/>
            <person name="Habgood R."/>
            <person name="Hainaut M."/>
            <person name="Harispe M.L."/>
            <person name="Henrissat B."/>
            <person name="Hilden K.S."/>
            <person name="Hope R."/>
            <person name="Hossain A."/>
            <person name="Karabika E."/>
            <person name="Karaffa L."/>
            <person name="Karanyi Z."/>
            <person name="Krasevec N."/>
            <person name="Kuo A."/>
            <person name="Kusch H."/>
            <person name="LaButti K."/>
            <person name="Lagendijk E.L."/>
            <person name="Lapidus A."/>
            <person name="Levasseur A."/>
            <person name="Lindquist E."/>
            <person name="Lipzen A."/>
            <person name="Logrieco A.F."/>
            <person name="MacCabe A."/>
            <person name="Maekelae M.R."/>
            <person name="Malavazi I."/>
            <person name="Melin P."/>
            <person name="Meyer V."/>
            <person name="Mielnichuk N."/>
            <person name="Miskei M."/>
            <person name="Molnar A.P."/>
            <person name="Mule G."/>
            <person name="Ngan C.Y."/>
            <person name="Orejas M."/>
            <person name="Orosz E."/>
            <person name="Ouedraogo J.P."/>
            <person name="Overkamp K.M."/>
            <person name="Park H.-S."/>
            <person name="Perrone G."/>
            <person name="Piumi F."/>
            <person name="Punt P.J."/>
            <person name="Ram A.F."/>
            <person name="Ramon A."/>
            <person name="Rauscher S."/>
            <person name="Record E."/>
            <person name="Riano-Pachon D.M."/>
            <person name="Robert V."/>
            <person name="Roehrig J."/>
            <person name="Ruller R."/>
            <person name="Salamov A."/>
            <person name="Salih N.S."/>
            <person name="Samson R.A."/>
            <person name="Sandor E."/>
            <person name="Sanguinetti M."/>
            <person name="Schuetze T."/>
            <person name="Sepcic K."/>
            <person name="Shelest E."/>
            <person name="Sherlock G."/>
            <person name="Sophianopoulou V."/>
            <person name="Squina F.M."/>
            <person name="Sun H."/>
            <person name="Susca A."/>
            <person name="Todd R.B."/>
            <person name="Tsang A."/>
            <person name="Unkles S.E."/>
            <person name="van de Wiele N."/>
            <person name="van Rossen-Uffink D."/>
            <person name="Oliveira J.V."/>
            <person name="Vesth T.C."/>
            <person name="Visser J."/>
            <person name="Yu J.-H."/>
            <person name="Zhou M."/>
            <person name="Andersen M.R."/>
            <person name="Archer D.B."/>
            <person name="Baker S.E."/>
            <person name="Benoit I."/>
            <person name="Brakhage A.A."/>
            <person name="Braus G.H."/>
            <person name="Fischer R."/>
            <person name="Frisvad J.C."/>
            <person name="Goldman G.H."/>
            <person name="Houbraken J."/>
            <person name="Oakley B."/>
            <person name="Pocsi I."/>
            <person name="Scazzocchio C."/>
            <person name="Seiboth B."/>
            <person name="vanKuyk P.A."/>
            <person name="Wortman J."/>
            <person name="Dyer P.S."/>
            <person name="Grigoriev I.V."/>
        </authorList>
    </citation>
    <scope>NUCLEOTIDE SEQUENCE [LARGE SCALE GENOMIC DNA]</scope>
    <source>
        <strain evidence="2">CBS 106.47</strain>
    </source>
</reference>
<evidence type="ECO:0000313" key="1">
    <source>
        <dbReference type="EMBL" id="OJZ88737.1"/>
    </source>
</evidence>
<gene>
    <name evidence="1" type="ORF">ASPFODRAFT_31705</name>
</gene>
<organism evidence="1 2">
    <name type="scientific">Aspergillus luchuensis (strain CBS 106.47)</name>
    <dbReference type="NCBI Taxonomy" id="1137211"/>
    <lineage>
        <taxon>Eukaryota</taxon>
        <taxon>Fungi</taxon>
        <taxon>Dikarya</taxon>
        <taxon>Ascomycota</taxon>
        <taxon>Pezizomycotina</taxon>
        <taxon>Eurotiomycetes</taxon>
        <taxon>Eurotiomycetidae</taxon>
        <taxon>Eurotiales</taxon>
        <taxon>Aspergillaceae</taxon>
        <taxon>Aspergillus</taxon>
        <taxon>Aspergillus subgen. Circumdati</taxon>
    </lineage>
</organism>
<evidence type="ECO:0000313" key="2">
    <source>
        <dbReference type="Proteomes" id="UP000184063"/>
    </source>
</evidence>
<dbReference type="EMBL" id="KV878239">
    <property type="protein sequence ID" value="OJZ88737.1"/>
    <property type="molecule type" value="Genomic_DNA"/>
</dbReference>